<feature type="domain" description="Alpha-2-macroglobulin" evidence="3">
    <location>
        <begin position="1210"/>
        <end position="1300"/>
    </location>
</feature>
<evidence type="ECO:0000313" key="5">
    <source>
        <dbReference type="Proteomes" id="UP000576209"/>
    </source>
</evidence>
<dbReference type="EMBL" id="JACIFF010000006">
    <property type="protein sequence ID" value="MBB4079825.1"/>
    <property type="molecule type" value="Genomic_DNA"/>
</dbReference>
<dbReference type="Proteomes" id="UP000576209">
    <property type="component" value="Unassembled WGS sequence"/>
</dbReference>
<gene>
    <name evidence="4" type="ORF">GGR28_002452</name>
</gene>
<dbReference type="SUPFAM" id="SSF48239">
    <property type="entry name" value="Terpenoid cyclases/Protein prenyltransferases"/>
    <property type="match status" value="1"/>
</dbReference>
<evidence type="ECO:0000256" key="2">
    <source>
        <dbReference type="SAM" id="SignalP"/>
    </source>
</evidence>
<organism evidence="4 5">
    <name type="scientific">Neolewinella aquimaris</name>
    <dbReference type="NCBI Taxonomy" id="1835722"/>
    <lineage>
        <taxon>Bacteria</taxon>
        <taxon>Pseudomonadati</taxon>
        <taxon>Bacteroidota</taxon>
        <taxon>Saprospiria</taxon>
        <taxon>Saprospirales</taxon>
        <taxon>Lewinellaceae</taxon>
        <taxon>Neolewinella</taxon>
    </lineage>
</organism>
<accession>A0A840E897</accession>
<reference evidence="4 5" key="1">
    <citation type="submission" date="2020-08" db="EMBL/GenBank/DDBJ databases">
        <title>Genomic Encyclopedia of Type Strains, Phase IV (KMG-IV): sequencing the most valuable type-strain genomes for metagenomic binning, comparative biology and taxonomic classification.</title>
        <authorList>
            <person name="Goeker M."/>
        </authorList>
    </citation>
    <scope>NUCLEOTIDE SEQUENCE [LARGE SCALE GENOMIC DNA]</scope>
    <source>
        <strain evidence="4 5">DSM 105137</strain>
    </source>
</reference>
<dbReference type="InterPro" id="IPR051802">
    <property type="entry name" value="YfhM-like"/>
</dbReference>
<feature type="signal peptide" evidence="2">
    <location>
        <begin position="1"/>
        <end position="18"/>
    </location>
</feature>
<dbReference type="InterPro" id="IPR001599">
    <property type="entry name" value="Macroglobln_a2"/>
</dbReference>
<dbReference type="Pfam" id="PF00207">
    <property type="entry name" value="A2M"/>
    <property type="match status" value="1"/>
</dbReference>
<sequence length="1987" mass="223172">MRYLSFFFALLFASSLMAQDYSDRYRELNALADAGKYRSALKLADEIYSAAEQAGEADQMVKALDYRIAYTSELEEDGPQATINLLREELDGHQSMPVVASLIHIMLGHVYYQYAEQNSYRLRNATEIAGAEVTDTTVLSDYSMDQLLQTSRRHLYRGLDVARENQISLTRIPALITGSQQRSAEVPTLYDLLIDRAMTILGSSLGSVTDERMADPARLLVPAAEFVEIDLSLNYDLSKGTPRKLLLYQQWIAYHLTEGGPALFYADLERMRFVHRNGAADSTYFSALERMYTSYTGLPQRDRVLVEMARLLDRDDTELGPRPRVRALELLDRVGEQDELARVEAKQLRATITAPSLQSQSYSFYPLRQHLLVGLTYRNVERVFYRVYSYDPAESERSIYRNDERLAALMSGRPVATGSQRLAANDDYSQHLTELDLNALAAGGYRLVVSSDDRFRTDWGVMTVTSFQVTDLGIVKITGAGQDLVQVVDRTTGAPRPGISVSVRQQNRRNRQYLQVETRRSDASGTLTLPQVDRYNNYQLILTDPTSKDRLVTELSEYSNSYGPNRRDTYTTLLTDRPIYRPGQTVHVYGLRYETDADLMPAILPNDQVTVTLRDANYQEVASQRVNSDAYGRFSLDFELPSGGLTGDFTIDTENGSVSLRVEEYKRPRFSVTLEEQEAAAPGETVTINGRAMTYAGPAVADARISYRIYLEEVRWMFHYFRGGGGGGGERELLANGTAESDAEGRFFFDFTTSENLYTGGYRRFQYVVETDVADATGETHTASTTFGIRGERSAVAVSPREETVDRGDTLRLNIVSDARDTTVRIALRIVPVTKPNAALLGRSWGMPDRPVIERRAFERNFPYLAYAPVPELTEWPTTGSAVYTNAAVSITDGSAELALPVDFTVGHYRIDWTYADGTAGEPTTFSVYASATAELPEGVLYQLDRTTDKVEVGEPITLRLISALDLPLVHYQWQSRKGIESAREENNGRTVDFTYTPTEADRGGLYFSLAFVRLNQVIEERRQIPLTWKNKELTVTYATFRNKLRPGEPERWTLRLRSNDSLPAAAAALATMYDASLDQLYAAQNWQFSPYPSFYGERSLVNASSFGSDWGQTFGAPIRFLVKDTLPDLPRLNLFDRATDLLRGKVYGVAVEGRANMRMSAAPVMQDAEMQESGDLQEVVAVAPPPPPPNAKESAPQPPPQIRTKLQETAFWLPRLTAGPDGTLEVSFTSPEALTAWKFRLFAHDKSLNYVISEREVVTQKELMVLPNVPRFLREGDEIELTVRISNTTDQPMDVAVELELFNPFTNEAVTGFGGAAGAALTQQATLAGNASAAVRFPLSIPEGASLDGPLGYRVIARSDNFSDGEENVVPVLTDRTLITVSQPFYLKRKDTKTITIPGLADLSSPSLTNVSYTFEATTNPAWLALKALPYLMEYPYDCTEQLVNRYFANQLAYATVSSKPVLERVFRQWQTDSTALLSELERNQDLKNALLTETPWVREAQSESAQRARIGDLFQLKRLAEEQRQALTKLAARQQSDGAYSWFPDGRSDRYMTQYVVETLVRMRQLGVVASDQKETVQRISVAAVAYLDQQLKDDYERLFANVTDSVDLRKTYRPSALQVHYLYARSTSKVKLPDDQRALDFYRERALATWTDYGLYEQALIALAAHASKHPKAKEITESMRERALHADEFGMYWKYAPGYRWYNLPIETHTRILEAFRTIDPQQEELDEMRLWLLTNKRTNHWPTTKSTAAAVYAILSGGENYVAEENARPVEASWAGSLGKELSTRVRALQETAEAATGQFTLRLPAEEVSTDLASVMVKNRGNDLVWGGVYWQYTELAQRVEASNDGPLTLQRELYKKVGDQLHPITENDPLTPGDRITVRLTLRSDRDLDYVHLKDRRAATFEPVDALSTYHYANGLGYYFAPGDLATNFFIDNLPKGTYTLEYDLFTTYAGSFSNGLGRVQCMYAPEFGGNSGGGRVVVR</sequence>
<proteinExistence type="inferred from homology"/>
<dbReference type="Pfam" id="PF01835">
    <property type="entry name" value="MG2"/>
    <property type="match status" value="1"/>
</dbReference>
<dbReference type="Gene3D" id="2.60.40.1930">
    <property type="match status" value="1"/>
</dbReference>
<dbReference type="InterPro" id="IPR041246">
    <property type="entry name" value="Bact_MG10"/>
</dbReference>
<dbReference type="PANTHER" id="PTHR40094">
    <property type="entry name" value="ALPHA-2-MACROGLOBULIN HOMOLOG"/>
    <property type="match status" value="1"/>
</dbReference>
<keyword evidence="5" id="KW-1185">Reference proteome</keyword>
<dbReference type="Gene3D" id="1.50.10.20">
    <property type="match status" value="1"/>
</dbReference>
<feature type="chain" id="PRO_5032675067" evidence="2">
    <location>
        <begin position="19"/>
        <end position="1987"/>
    </location>
</feature>
<dbReference type="RefSeq" id="WP_183496066.1">
    <property type="nucleotide sequence ID" value="NZ_JACIFF010000006.1"/>
</dbReference>
<evidence type="ECO:0000313" key="4">
    <source>
        <dbReference type="EMBL" id="MBB4079825.1"/>
    </source>
</evidence>
<dbReference type="InterPro" id="IPR008930">
    <property type="entry name" value="Terpenoid_cyclase/PrenylTrfase"/>
</dbReference>
<keyword evidence="2" id="KW-0732">Signal</keyword>
<dbReference type="PANTHER" id="PTHR40094:SF1">
    <property type="entry name" value="UBIQUITIN DOMAIN-CONTAINING PROTEIN"/>
    <property type="match status" value="1"/>
</dbReference>
<name>A0A840E897_9BACT</name>
<comment type="similarity">
    <text evidence="1">Belongs to the protease inhibitor I39 (alpha-2-macroglobulin) family. Bacterial alpha-2-macroglobulin subfamily.</text>
</comment>
<evidence type="ECO:0000256" key="1">
    <source>
        <dbReference type="ARBA" id="ARBA00010556"/>
    </source>
</evidence>
<dbReference type="SMART" id="SM01360">
    <property type="entry name" value="A2M"/>
    <property type="match status" value="1"/>
</dbReference>
<dbReference type="InterPro" id="IPR002890">
    <property type="entry name" value="MG2"/>
</dbReference>
<evidence type="ECO:0000259" key="3">
    <source>
        <dbReference type="SMART" id="SM01360"/>
    </source>
</evidence>
<comment type="caution">
    <text evidence="4">The sequence shown here is derived from an EMBL/GenBank/DDBJ whole genome shotgun (WGS) entry which is preliminary data.</text>
</comment>
<dbReference type="Pfam" id="PF17973">
    <property type="entry name" value="bMG10"/>
    <property type="match status" value="1"/>
</dbReference>
<protein>
    <submittedName>
        <fullName evidence="4">Uncharacterized protein YfaS (Alpha-2-macroglobulin family)</fullName>
    </submittedName>
</protein>
<dbReference type="GO" id="GO:0004866">
    <property type="term" value="F:endopeptidase inhibitor activity"/>
    <property type="evidence" value="ECO:0007669"/>
    <property type="project" value="InterPro"/>
</dbReference>